<evidence type="ECO:0000256" key="4">
    <source>
        <dbReference type="ARBA" id="ARBA00022833"/>
    </source>
</evidence>
<dbReference type="GO" id="GO:0005634">
    <property type="term" value="C:nucleus"/>
    <property type="evidence" value="ECO:0007669"/>
    <property type="project" value="UniProtKB-SubCell"/>
</dbReference>
<evidence type="ECO:0000259" key="7">
    <source>
        <dbReference type="Pfam" id="PF05699"/>
    </source>
</evidence>
<feature type="region of interest" description="Disordered" evidence="6">
    <location>
        <begin position="1"/>
        <end position="34"/>
    </location>
</feature>
<dbReference type="GO" id="GO:0008270">
    <property type="term" value="F:zinc ion binding"/>
    <property type="evidence" value="ECO:0007669"/>
    <property type="project" value="UniProtKB-KW"/>
</dbReference>
<reference evidence="8" key="1">
    <citation type="submission" date="2021-07" db="EMBL/GenBank/DDBJ databases">
        <authorList>
            <person name="Catto M.A."/>
            <person name="Jacobson A."/>
            <person name="Kennedy G."/>
            <person name="Labadie P."/>
            <person name="Hunt B.G."/>
            <person name="Srinivasan R."/>
        </authorList>
    </citation>
    <scope>NUCLEOTIDE SEQUENCE</scope>
    <source>
        <strain evidence="8">PL_HMW_Pooled</strain>
        <tissue evidence="8">Head</tissue>
    </source>
</reference>
<dbReference type="InterPro" id="IPR008906">
    <property type="entry name" value="HATC_C_dom"/>
</dbReference>
<comment type="subcellular location">
    <subcellularLocation>
        <location evidence="1">Nucleus</location>
    </subcellularLocation>
</comment>
<accession>A0AAE1HZ51</accession>
<keyword evidence="9" id="KW-1185">Reference proteome</keyword>
<protein>
    <submittedName>
        <fullName evidence="8">AC transposase</fullName>
    </submittedName>
</protein>
<dbReference type="PANTHER" id="PTHR46481:SF10">
    <property type="entry name" value="ZINC FINGER BED DOMAIN-CONTAINING PROTEIN 39"/>
    <property type="match status" value="1"/>
</dbReference>
<dbReference type="InterPro" id="IPR012337">
    <property type="entry name" value="RNaseH-like_sf"/>
</dbReference>
<feature type="compositionally biased region" description="Basic and acidic residues" evidence="6">
    <location>
        <begin position="1"/>
        <end position="10"/>
    </location>
</feature>
<sequence length="143" mass="16285">MIRAHSVLEEKETDDPDTPSEVQTGPPPIKQSTLEKGYDRYRKKAWDLPDTADEMDKYVAMPCIDVALEDLLNWWKSQLQQFPSLAFLARREIAKPATSAPSESAFSDCGFVFVKSDRKSSMTPDTLDAIVFLHHFNLHKDKL</sequence>
<keyword evidence="2" id="KW-0479">Metal-binding</keyword>
<evidence type="ECO:0000256" key="1">
    <source>
        <dbReference type="ARBA" id="ARBA00004123"/>
    </source>
</evidence>
<dbReference type="AlphaFoldDB" id="A0AAE1HZ51"/>
<evidence type="ECO:0000256" key="3">
    <source>
        <dbReference type="ARBA" id="ARBA00022771"/>
    </source>
</evidence>
<proteinExistence type="predicted"/>
<dbReference type="InterPro" id="IPR052035">
    <property type="entry name" value="ZnF_BED_domain_contain"/>
</dbReference>
<evidence type="ECO:0000256" key="2">
    <source>
        <dbReference type="ARBA" id="ARBA00022723"/>
    </source>
</evidence>
<reference evidence="8" key="2">
    <citation type="journal article" date="2023" name="BMC Genomics">
        <title>Pest status, molecular evolution, and epigenetic factors derived from the genome assembly of Frankliniella fusca, a thysanopteran phytovirus vector.</title>
        <authorList>
            <person name="Catto M.A."/>
            <person name="Labadie P.E."/>
            <person name="Jacobson A.L."/>
            <person name="Kennedy G.G."/>
            <person name="Srinivasan R."/>
            <person name="Hunt B.G."/>
        </authorList>
    </citation>
    <scope>NUCLEOTIDE SEQUENCE</scope>
    <source>
        <strain evidence="8">PL_HMW_Pooled</strain>
    </source>
</reference>
<keyword evidence="3" id="KW-0863">Zinc-finger</keyword>
<evidence type="ECO:0000313" key="9">
    <source>
        <dbReference type="Proteomes" id="UP001219518"/>
    </source>
</evidence>
<organism evidence="8 9">
    <name type="scientific">Frankliniella fusca</name>
    <dbReference type="NCBI Taxonomy" id="407009"/>
    <lineage>
        <taxon>Eukaryota</taxon>
        <taxon>Metazoa</taxon>
        <taxon>Ecdysozoa</taxon>
        <taxon>Arthropoda</taxon>
        <taxon>Hexapoda</taxon>
        <taxon>Insecta</taxon>
        <taxon>Pterygota</taxon>
        <taxon>Neoptera</taxon>
        <taxon>Paraneoptera</taxon>
        <taxon>Thysanoptera</taxon>
        <taxon>Terebrantia</taxon>
        <taxon>Thripoidea</taxon>
        <taxon>Thripidae</taxon>
        <taxon>Frankliniella</taxon>
    </lineage>
</organism>
<comment type="caution">
    <text evidence="8">The sequence shown here is derived from an EMBL/GenBank/DDBJ whole genome shotgun (WGS) entry which is preliminary data.</text>
</comment>
<feature type="domain" description="HAT C-terminal dimerisation" evidence="7">
    <location>
        <begin position="54"/>
        <end position="134"/>
    </location>
</feature>
<name>A0AAE1HZ51_9NEOP</name>
<dbReference type="Proteomes" id="UP001219518">
    <property type="component" value="Unassembled WGS sequence"/>
</dbReference>
<dbReference type="SUPFAM" id="SSF53098">
    <property type="entry name" value="Ribonuclease H-like"/>
    <property type="match status" value="1"/>
</dbReference>
<keyword evidence="5" id="KW-0539">Nucleus</keyword>
<dbReference type="GO" id="GO:0046983">
    <property type="term" value="F:protein dimerization activity"/>
    <property type="evidence" value="ECO:0007669"/>
    <property type="project" value="InterPro"/>
</dbReference>
<dbReference type="EMBL" id="JAHWGI010001402">
    <property type="protein sequence ID" value="KAK3929679.1"/>
    <property type="molecule type" value="Genomic_DNA"/>
</dbReference>
<dbReference type="PANTHER" id="PTHR46481">
    <property type="entry name" value="ZINC FINGER BED DOMAIN-CONTAINING PROTEIN 4"/>
    <property type="match status" value="1"/>
</dbReference>
<dbReference type="Pfam" id="PF05699">
    <property type="entry name" value="Dimer_Tnp_hAT"/>
    <property type="match status" value="1"/>
</dbReference>
<evidence type="ECO:0000256" key="5">
    <source>
        <dbReference type="ARBA" id="ARBA00023242"/>
    </source>
</evidence>
<evidence type="ECO:0000313" key="8">
    <source>
        <dbReference type="EMBL" id="KAK3929679.1"/>
    </source>
</evidence>
<keyword evidence="4" id="KW-0862">Zinc</keyword>
<gene>
    <name evidence="8" type="ORF">KUF71_019510</name>
</gene>
<evidence type="ECO:0000256" key="6">
    <source>
        <dbReference type="SAM" id="MobiDB-lite"/>
    </source>
</evidence>